<evidence type="ECO:0000256" key="13">
    <source>
        <dbReference type="ARBA" id="ARBA00038849"/>
    </source>
</evidence>
<evidence type="ECO:0000256" key="15">
    <source>
        <dbReference type="ARBA" id="ARBA00047570"/>
    </source>
</evidence>
<keyword evidence="3" id="KW-0444">Lipid biosynthesis</keyword>
<keyword evidence="22" id="KW-1185">Reference proteome</keyword>
<dbReference type="SUPFAM" id="SSF51735">
    <property type="entry name" value="NAD(P)-binding Rossmann-fold domains"/>
    <property type="match status" value="1"/>
</dbReference>
<evidence type="ECO:0000256" key="18">
    <source>
        <dbReference type="ARBA" id="ARBA00049251"/>
    </source>
</evidence>
<dbReference type="GO" id="GO:0006633">
    <property type="term" value="P:fatty acid biosynthetic process"/>
    <property type="evidence" value="ECO:0007669"/>
    <property type="project" value="UniProtKB-KW"/>
</dbReference>
<protein>
    <recommendedName>
        <fullName evidence="14">Peroxisomal trans-2-enoyl-CoA reductase</fullName>
        <ecNumber evidence="13">1.3.1.38</ecNumber>
    </recommendedName>
</protein>
<comment type="subcellular location">
    <subcellularLocation>
        <location evidence="1">Peroxisome</location>
    </subcellularLocation>
</comment>
<evidence type="ECO:0000256" key="6">
    <source>
        <dbReference type="ARBA" id="ARBA00022857"/>
    </source>
</evidence>
<dbReference type="InterPro" id="IPR052388">
    <property type="entry name" value="Peroxisomal_t2-enoyl-CoA_red"/>
</dbReference>
<dbReference type="Gene3D" id="3.40.50.720">
    <property type="entry name" value="NAD(P)-binding Rossmann-like Domain"/>
    <property type="match status" value="1"/>
</dbReference>
<keyword evidence="10" id="KW-0275">Fatty acid biosynthesis</keyword>
<dbReference type="Pfam" id="PF13561">
    <property type="entry name" value="adh_short_C2"/>
    <property type="match status" value="1"/>
</dbReference>
<comment type="pathway">
    <text evidence="2">Lipid metabolism.</text>
</comment>
<dbReference type="OrthoDB" id="1888931at2759"/>
<dbReference type="GO" id="GO:0005777">
    <property type="term" value="C:peroxisome"/>
    <property type="evidence" value="ECO:0007669"/>
    <property type="project" value="UniProtKB-SubCell"/>
</dbReference>
<comment type="catalytic activity">
    <reaction evidence="20">
        <text>(2E)-octenoyl-CoA + NADPH + H(+) = octanoyl-CoA + NADP(+)</text>
        <dbReference type="Rhea" id="RHEA:44952"/>
        <dbReference type="ChEBI" id="CHEBI:15378"/>
        <dbReference type="ChEBI" id="CHEBI:57386"/>
        <dbReference type="ChEBI" id="CHEBI:57783"/>
        <dbReference type="ChEBI" id="CHEBI:58349"/>
        <dbReference type="ChEBI" id="CHEBI:62242"/>
    </reaction>
    <physiologicalReaction direction="left-to-right" evidence="20">
        <dbReference type="Rhea" id="RHEA:44953"/>
    </physiologicalReaction>
</comment>
<dbReference type="PANTHER" id="PTHR24317">
    <property type="entry name" value="PEROXISOMAL TRANS-2-ENOYL-COA REDUCTASE"/>
    <property type="match status" value="1"/>
</dbReference>
<keyword evidence="7" id="KW-0560">Oxidoreductase</keyword>
<evidence type="ECO:0000256" key="17">
    <source>
        <dbReference type="ARBA" id="ARBA00049108"/>
    </source>
</evidence>
<dbReference type="AlphaFoldDB" id="A0A5B7GVP6"/>
<accession>A0A5B7GVP6</accession>
<dbReference type="GO" id="GO:0033306">
    <property type="term" value="P:phytol metabolic process"/>
    <property type="evidence" value="ECO:0007669"/>
    <property type="project" value="TreeGrafter"/>
</dbReference>
<evidence type="ECO:0000256" key="4">
    <source>
        <dbReference type="ARBA" id="ARBA00022553"/>
    </source>
</evidence>
<organism evidence="21 22">
    <name type="scientific">Portunus trituberculatus</name>
    <name type="common">Swimming crab</name>
    <name type="synonym">Neptunus trituberculatus</name>
    <dbReference type="NCBI Taxonomy" id="210409"/>
    <lineage>
        <taxon>Eukaryota</taxon>
        <taxon>Metazoa</taxon>
        <taxon>Ecdysozoa</taxon>
        <taxon>Arthropoda</taxon>
        <taxon>Crustacea</taxon>
        <taxon>Multicrustacea</taxon>
        <taxon>Malacostraca</taxon>
        <taxon>Eumalacostraca</taxon>
        <taxon>Eucarida</taxon>
        <taxon>Decapoda</taxon>
        <taxon>Pleocyemata</taxon>
        <taxon>Brachyura</taxon>
        <taxon>Eubrachyura</taxon>
        <taxon>Portunoidea</taxon>
        <taxon>Portunidae</taxon>
        <taxon>Portuninae</taxon>
        <taxon>Portunus</taxon>
    </lineage>
</organism>
<evidence type="ECO:0000256" key="11">
    <source>
        <dbReference type="ARBA" id="ARBA00037124"/>
    </source>
</evidence>
<dbReference type="PANTHER" id="PTHR24317:SF7">
    <property type="entry name" value="PEROXISOMAL TRANS-2-ENOYL-COA REDUCTASE"/>
    <property type="match status" value="1"/>
</dbReference>
<evidence type="ECO:0000256" key="16">
    <source>
        <dbReference type="ARBA" id="ARBA00048686"/>
    </source>
</evidence>
<dbReference type="Proteomes" id="UP000324222">
    <property type="component" value="Unassembled WGS sequence"/>
</dbReference>
<comment type="catalytic activity">
    <reaction evidence="15">
        <text>(2E)-dodecenoyl-CoA + NADPH + H(+) = dodecanoyl-CoA + NADP(+)</text>
        <dbReference type="Rhea" id="RHEA:44964"/>
        <dbReference type="ChEBI" id="CHEBI:15378"/>
        <dbReference type="ChEBI" id="CHEBI:57330"/>
        <dbReference type="ChEBI" id="CHEBI:57375"/>
        <dbReference type="ChEBI" id="CHEBI:57783"/>
        <dbReference type="ChEBI" id="CHEBI:58349"/>
    </reaction>
    <physiologicalReaction direction="left-to-right" evidence="15">
        <dbReference type="Rhea" id="RHEA:44965"/>
    </physiologicalReaction>
</comment>
<evidence type="ECO:0000256" key="8">
    <source>
        <dbReference type="ARBA" id="ARBA00023098"/>
    </source>
</evidence>
<proteinExistence type="predicted"/>
<evidence type="ECO:0000256" key="19">
    <source>
        <dbReference type="ARBA" id="ARBA00049386"/>
    </source>
</evidence>
<comment type="catalytic activity">
    <reaction evidence="18">
        <text>a (2E)-enoyl-CoA + NADPH + H(+) = a 2,3-saturated acyl-CoA + NADP(+)</text>
        <dbReference type="Rhea" id="RHEA:33763"/>
        <dbReference type="ChEBI" id="CHEBI:15378"/>
        <dbReference type="ChEBI" id="CHEBI:57783"/>
        <dbReference type="ChEBI" id="CHEBI:58349"/>
        <dbReference type="ChEBI" id="CHEBI:58856"/>
        <dbReference type="ChEBI" id="CHEBI:65111"/>
        <dbReference type="EC" id="1.3.1.38"/>
    </reaction>
    <physiologicalReaction direction="left-to-right" evidence="18">
        <dbReference type="Rhea" id="RHEA:33764"/>
    </physiologicalReaction>
</comment>
<evidence type="ECO:0000256" key="20">
    <source>
        <dbReference type="ARBA" id="ARBA00049559"/>
    </source>
</evidence>
<keyword evidence="9" id="KW-0576">Peroxisome</keyword>
<gene>
    <name evidence="21" type="primary">HSD17B8_4</name>
    <name evidence="21" type="ORF">E2C01_055790</name>
</gene>
<keyword evidence="5" id="KW-0276">Fatty acid metabolism</keyword>
<evidence type="ECO:0000256" key="5">
    <source>
        <dbReference type="ARBA" id="ARBA00022832"/>
    </source>
</evidence>
<comment type="catalytic activity">
    <reaction evidence="16">
        <text>(2E)-tetradecenoyl-CoA + NADPH + H(+) = tetradecanoyl-CoA + NADP(+)</text>
        <dbReference type="Rhea" id="RHEA:44968"/>
        <dbReference type="ChEBI" id="CHEBI:15378"/>
        <dbReference type="ChEBI" id="CHEBI:57385"/>
        <dbReference type="ChEBI" id="CHEBI:57783"/>
        <dbReference type="ChEBI" id="CHEBI:58349"/>
        <dbReference type="ChEBI" id="CHEBI:61405"/>
    </reaction>
    <physiologicalReaction direction="left-to-right" evidence="16">
        <dbReference type="Rhea" id="RHEA:44969"/>
    </physiologicalReaction>
</comment>
<keyword evidence="4" id="KW-0597">Phosphoprotein</keyword>
<sequence>MARRVDEKVIQKHISVNPLGRAGRPEEVAEVVVFLLSARSSYMVGACVEVTGGTGM</sequence>
<dbReference type="EC" id="1.3.1.38" evidence="13"/>
<keyword evidence="6" id="KW-0521">NADP</keyword>
<dbReference type="InterPro" id="IPR002347">
    <property type="entry name" value="SDR_fam"/>
</dbReference>
<evidence type="ECO:0000256" key="14">
    <source>
        <dbReference type="ARBA" id="ARBA00041063"/>
    </source>
</evidence>
<comment type="function">
    <text evidence="11">Participates in chain elongation of fatty acids. Catalyzes the reduction of trans-2-enoyl-CoAs of varying chain lengths from 6:1 to 16:1, having maximum activity with 10:1 CoA. Has no 2,4-dienoyl-CoA reductase activity.</text>
</comment>
<evidence type="ECO:0000256" key="2">
    <source>
        <dbReference type="ARBA" id="ARBA00005189"/>
    </source>
</evidence>
<evidence type="ECO:0000256" key="7">
    <source>
        <dbReference type="ARBA" id="ARBA00023002"/>
    </source>
</evidence>
<evidence type="ECO:0000313" key="22">
    <source>
        <dbReference type="Proteomes" id="UP000324222"/>
    </source>
</evidence>
<dbReference type="InterPro" id="IPR036291">
    <property type="entry name" value="NAD(P)-bd_dom_sf"/>
</dbReference>
<comment type="caution">
    <text evidence="21">The sequence shown here is derived from an EMBL/GenBank/DDBJ whole genome shotgun (WGS) entry which is preliminary data.</text>
</comment>
<keyword evidence="8" id="KW-0443">Lipid metabolism</keyword>
<evidence type="ECO:0000256" key="12">
    <source>
        <dbReference type="ARBA" id="ARBA00038622"/>
    </source>
</evidence>
<dbReference type="GO" id="GO:0019166">
    <property type="term" value="F:trans-2-enoyl-CoA reductase (NADPH) activity"/>
    <property type="evidence" value="ECO:0007669"/>
    <property type="project" value="UniProtKB-EC"/>
</dbReference>
<comment type="catalytic activity">
    <reaction evidence="17">
        <text>(2E)-hexenoyl-CoA + NADPH + H(+) = hexanoyl-CoA + NADP(+)</text>
        <dbReference type="Rhea" id="RHEA:44956"/>
        <dbReference type="ChEBI" id="CHEBI:15378"/>
        <dbReference type="ChEBI" id="CHEBI:57783"/>
        <dbReference type="ChEBI" id="CHEBI:58349"/>
        <dbReference type="ChEBI" id="CHEBI:62077"/>
        <dbReference type="ChEBI" id="CHEBI:62620"/>
    </reaction>
    <physiologicalReaction direction="left-to-right" evidence="17">
        <dbReference type="Rhea" id="RHEA:44957"/>
    </physiologicalReaction>
</comment>
<dbReference type="EMBL" id="VSRR010018826">
    <property type="protein sequence ID" value="MPC61716.1"/>
    <property type="molecule type" value="Genomic_DNA"/>
</dbReference>
<comment type="catalytic activity">
    <reaction evidence="19">
        <text>(2E)-decenoyl-CoA + NADPH + H(+) = decanoyl-CoA + NADP(+)</text>
        <dbReference type="Rhea" id="RHEA:44960"/>
        <dbReference type="ChEBI" id="CHEBI:15378"/>
        <dbReference type="ChEBI" id="CHEBI:57783"/>
        <dbReference type="ChEBI" id="CHEBI:58349"/>
        <dbReference type="ChEBI" id="CHEBI:61406"/>
        <dbReference type="ChEBI" id="CHEBI:61430"/>
    </reaction>
    <physiologicalReaction direction="left-to-right" evidence="19">
        <dbReference type="Rhea" id="RHEA:44961"/>
    </physiologicalReaction>
</comment>
<evidence type="ECO:0000256" key="9">
    <source>
        <dbReference type="ARBA" id="ARBA00023140"/>
    </source>
</evidence>
<evidence type="ECO:0000313" key="21">
    <source>
        <dbReference type="EMBL" id="MPC61716.1"/>
    </source>
</evidence>
<evidence type="ECO:0000256" key="10">
    <source>
        <dbReference type="ARBA" id="ARBA00023160"/>
    </source>
</evidence>
<evidence type="ECO:0000256" key="1">
    <source>
        <dbReference type="ARBA" id="ARBA00004275"/>
    </source>
</evidence>
<reference evidence="21 22" key="1">
    <citation type="submission" date="2019-05" db="EMBL/GenBank/DDBJ databases">
        <title>Another draft genome of Portunus trituberculatus and its Hox gene families provides insights of decapod evolution.</title>
        <authorList>
            <person name="Jeong J.-H."/>
            <person name="Song I."/>
            <person name="Kim S."/>
            <person name="Choi T."/>
            <person name="Kim D."/>
            <person name="Ryu S."/>
            <person name="Kim W."/>
        </authorList>
    </citation>
    <scope>NUCLEOTIDE SEQUENCE [LARGE SCALE GENOMIC DNA]</scope>
    <source>
        <tissue evidence="21">Muscle</tissue>
    </source>
</reference>
<comment type="subunit">
    <text evidence="12">Interacts with PEX5, probably required to target it into peroxisomes.</text>
</comment>
<name>A0A5B7GVP6_PORTR</name>
<evidence type="ECO:0000256" key="3">
    <source>
        <dbReference type="ARBA" id="ARBA00022516"/>
    </source>
</evidence>